<dbReference type="NCBIfam" id="TIGR02866">
    <property type="entry name" value="CoxB"/>
    <property type="match status" value="1"/>
</dbReference>
<name>A0A124ENY6_9MYCO</name>
<evidence type="ECO:0000256" key="3">
    <source>
        <dbReference type="ARBA" id="ARBA00007866"/>
    </source>
</evidence>
<feature type="transmembrane region" description="Helical" evidence="21">
    <location>
        <begin position="40"/>
        <end position="61"/>
    </location>
</feature>
<evidence type="ECO:0000313" key="24">
    <source>
        <dbReference type="EMBL" id="KUI12330.1"/>
    </source>
</evidence>
<keyword evidence="12 21" id="KW-1133">Transmembrane helix</keyword>
<dbReference type="InterPro" id="IPR008972">
    <property type="entry name" value="Cupredoxin"/>
</dbReference>
<dbReference type="Proteomes" id="UP000053707">
    <property type="component" value="Unassembled WGS sequence"/>
</dbReference>
<evidence type="ECO:0000256" key="10">
    <source>
        <dbReference type="ARBA" id="ARBA00022967"/>
    </source>
</evidence>
<feature type="region of interest" description="Disordered" evidence="20">
    <location>
        <begin position="297"/>
        <end position="319"/>
    </location>
</feature>
<evidence type="ECO:0000256" key="21">
    <source>
        <dbReference type="SAM" id="Phobius"/>
    </source>
</evidence>
<dbReference type="InterPro" id="IPR036257">
    <property type="entry name" value="Cyt_c_oxidase_su2_TM_sf"/>
</dbReference>
<dbReference type="GO" id="GO:0016491">
    <property type="term" value="F:oxidoreductase activity"/>
    <property type="evidence" value="ECO:0007669"/>
    <property type="project" value="InterPro"/>
</dbReference>
<evidence type="ECO:0000256" key="5">
    <source>
        <dbReference type="ARBA" id="ARBA00022448"/>
    </source>
</evidence>
<evidence type="ECO:0000256" key="4">
    <source>
        <dbReference type="ARBA" id="ARBA00012949"/>
    </source>
</evidence>
<sequence length="336" mass="36673">MIGGVTLAVLTLVAACSDQSPSTLRPGGPGARRIESLWWVLFWCSVAVCVIVFVGVALVIARRRRRGDVSQRNPLTFVVIAGAVIPFVVLAAVYGLNLRDMLALSRPENAAESQTPLTVEVIGHQWWWEFRYPPGTGVVTANELHIPAGTDVKLILRTDDVLHSFWVPQLMPKTDLIAGQTNTMWLRADQSGHYRGQCAEYCGMQHAHMAFMVVAEPRAQFDAWLKWAGSPARAQTPAQQRGQQVFAQMGCAACHTIRGTDADGTVAPDLTTIGDRWSLGAGTLANDPEHMREWIADPQQSKPGNAMPPQSVPATGMDDLIAYLRSLRQPEKEGAS</sequence>
<dbReference type="GO" id="GO:0042773">
    <property type="term" value="P:ATP synthesis coupled electron transport"/>
    <property type="evidence" value="ECO:0007669"/>
    <property type="project" value="TreeGrafter"/>
</dbReference>
<dbReference type="PROSITE" id="PS00078">
    <property type="entry name" value="COX2"/>
    <property type="match status" value="1"/>
</dbReference>
<evidence type="ECO:0000256" key="11">
    <source>
        <dbReference type="ARBA" id="ARBA00022982"/>
    </source>
</evidence>
<dbReference type="CDD" id="cd04213">
    <property type="entry name" value="CuRO_CcO_Caa3_II"/>
    <property type="match status" value="1"/>
</dbReference>
<dbReference type="GO" id="GO:0004129">
    <property type="term" value="F:cytochrome-c oxidase activity"/>
    <property type="evidence" value="ECO:0007669"/>
    <property type="project" value="UniProtKB-EC"/>
</dbReference>
<evidence type="ECO:0000256" key="7">
    <source>
        <dbReference type="ARBA" id="ARBA00022660"/>
    </source>
</evidence>
<comment type="catalytic activity">
    <reaction evidence="18">
        <text>4 Fe(II)-[cytochrome c] + O2 + 8 H(+)(in) = 4 Fe(III)-[cytochrome c] + 2 H2O + 4 H(+)(out)</text>
        <dbReference type="Rhea" id="RHEA:11436"/>
        <dbReference type="Rhea" id="RHEA-COMP:10350"/>
        <dbReference type="Rhea" id="RHEA-COMP:14399"/>
        <dbReference type="ChEBI" id="CHEBI:15377"/>
        <dbReference type="ChEBI" id="CHEBI:15378"/>
        <dbReference type="ChEBI" id="CHEBI:15379"/>
        <dbReference type="ChEBI" id="CHEBI:29033"/>
        <dbReference type="ChEBI" id="CHEBI:29034"/>
        <dbReference type="EC" id="7.1.1.9"/>
    </reaction>
</comment>
<organism evidence="24 25">
    <name type="scientific">Mycobacterium lehmannii</name>
    <dbReference type="NCBI Taxonomy" id="2048550"/>
    <lineage>
        <taxon>Bacteria</taxon>
        <taxon>Bacillati</taxon>
        <taxon>Actinomycetota</taxon>
        <taxon>Actinomycetes</taxon>
        <taxon>Mycobacteriales</taxon>
        <taxon>Mycobacteriaceae</taxon>
        <taxon>Mycobacterium</taxon>
    </lineage>
</organism>
<dbReference type="SUPFAM" id="SSF46626">
    <property type="entry name" value="Cytochrome c"/>
    <property type="match status" value="1"/>
</dbReference>
<comment type="function">
    <text evidence="16">Subunits I and II form the functional core of the enzyme complex. Electrons originating in cytochrome c are transferred via heme a and Cu(A) to the binuclear center formed by heme a3 and Cu(B).</text>
</comment>
<dbReference type="PANTHER" id="PTHR22888">
    <property type="entry name" value="CYTOCHROME C OXIDASE, SUBUNIT II"/>
    <property type="match status" value="1"/>
</dbReference>
<dbReference type="GO" id="GO:0016020">
    <property type="term" value="C:membrane"/>
    <property type="evidence" value="ECO:0007669"/>
    <property type="project" value="UniProtKB-SubCell"/>
</dbReference>
<dbReference type="AlphaFoldDB" id="A0A124ENY6"/>
<dbReference type="InterPro" id="IPR036909">
    <property type="entry name" value="Cyt_c-like_dom_sf"/>
</dbReference>
<dbReference type="InterPro" id="IPR045187">
    <property type="entry name" value="CcO_II"/>
</dbReference>
<keyword evidence="5" id="KW-0813">Transport</keyword>
<evidence type="ECO:0000256" key="19">
    <source>
        <dbReference type="PROSITE-ProRule" id="PRU00433"/>
    </source>
</evidence>
<evidence type="ECO:0000256" key="20">
    <source>
        <dbReference type="SAM" id="MobiDB-lite"/>
    </source>
</evidence>
<keyword evidence="25" id="KW-1185">Reference proteome</keyword>
<keyword evidence="11" id="KW-0249">Electron transport</keyword>
<feature type="domain" description="Cytochrome c" evidence="23">
    <location>
        <begin position="237"/>
        <end position="328"/>
    </location>
</feature>
<evidence type="ECO:0000256" key="14">
    <source>
        <dbReference type="ARBA" id="ARBA00023008"/>
    </source>
</evidence>
<dbReference type="Gene3D" id="1.10.287.90">
    <property type="match status" value="1"/>
</dbReference>
<keyword evidence="6 19" id="KW-0349">Heme</keyword>
<gene>
    <name evidence="24" type="ORF">AU192_19880</name>
</gene>
<protein>
    <recommendedName>
        <fullName evidence="4">cytochrome-c oxidase</fullName>
        <ecNumber evidence="4">7.1.1.9</ecNumber>
    </recommendedName>
    <alternativeName>
        <fullName evidence="17">Cytochrome aa3 subunit 2</fullName>
    </alternativeName>
</protein>
<dbReference type="PROSITE" id="PS51007">
    <property type="entry name" value="CYTC"/>
    <property type="match status" value="1"/>
</dbReference>
<evidence type="ECO:0000256" key="8">
    <source>
        <dbReference type="ARBA" id="ARBA00022692"/>
    </source>
</evidence>
<evidence type="ECO:0000256" key="6">
    <source>
        <dbReference type="ARBA" id="ARBA00022617"/>
    </source>
</evidence>
<dbReference type="InterPro" id="IPR014222">
    <property type="entry name" value="Cyt_c_oxidase_su2"/>
</dbReference>
<dbReference type="EMBL" id="LQIR01000034">
    <property type="protein sequence ID" value="KUI12330.1"/>
    <property type="molecule type" value="Genomic_DNA"/>
</dbReference>
<comment type="caution">
    <text evidence="24">The sequence shown here is derived from an EMBL/GenBank/DDBJ whole genome shotgun (WGS) entry which is preliminary data.</text>
</comment>
<evidence type="ECO:0000259" key="22">
    <source>
        <dbReference type="PROSITE" id="PS50857"/>
    </source>
</evidence>
<proteinExistence type="inferred from homology"/>
<dbReference type="PANTHER" id="PTHR22888:SF9">
    <property type="entry name" value="CYTOCHROME C OXIDASE SUBUNIT 2"/>
    <property type="match status" value="1"/>
</dbReference>
<dbReference type="RefSeq" id="WP_064398447.1">
    <property type="nucleotide sequence ID" value="NZ_LQIR01000034.1"/>
</dbReference>
<comment type="subcellular location">
    <subcellularLocation>
        <location evidence="2">Membrane</location>
        <topology evidence="2">Multi-pass membrane protein</topology>
    </subcellularLocation>
</comment>
<dbReference type="GO" id="GO:0020037">
    <property type="term" value="F:heme binding"/>
    <property type="evidence" value="ECO:0007669"/>
    <property type="project" value="InterPro"/>
</dbReference>
<dbReference type="EC" id="7.1.1.9" evidence="4"/>
<reference evidence="24 25" key="1">
    <citation type="submission" date="2016-01" db="EMBL/GenBank/DDBJ databases">
        <authorList>
            <consortium name="TB Trials Study Group"/>
            <person name="Sutton G."/>
            <person name="Brinkac L."/>
            <person name="Sanka R."/>
            <person name="Adams M."/>
            <person name="Lau E.L."/>
            <person name="Macaden R."/>
            <person name="Grewal H.M.S."/>
        </authorList>
    </citation>
    <scope>NUCLEOTIDE SEQUENCE [LARGE SCALE GENOMIC DNA]</scope>
    <source>
        <strain evidence="24 25">IS-1744</strain>
    </source>
</reference>
<dbReference type="PROSITE" id="PS50857">
    <property type="entry name" value="COX2_CUA"/>
    <property type="match status" value="1"/>
</dbReference>
<keyword evidence="15 21" id="KW-0472">Membrane</keyword>
<dbReference type="SUPFAM" id="SSF49503">
    <property type="entry name" value="Cupredoxins"/>
    <property type="match status" value="1"/>
</dbReference>
<evidence type="ECO:0000256" key="18">
    <source>
        <dbReference type="ARBA" id="ARBA00047816"/>
    </source>
</evidence>
<keyword evidence="13 19" id="KW-0408">Iron</keyword>
<keyword evidence="10" id="KW-1278">Translocase</keyword>
<evidence type="ECO:0000256" key="17">
    <source>
        <dbReference type="ARBA" id="ARBA00031399"/>
    </source>
</evidence>
<comment type="cofactor">
    <cofactor evidence="1">
        <name>heme</name>
        <dbReference type="ChEBI" id="CHEBI:30413"/>
    </cofactor>
</comment>
<evidence type="ECO:0000259" key="23">
    <source>
        <dbReference type="PROSITE" id="PS51007"/>
    </source>
</evidence>
<dbReference type="Pfam" id="PF00034">
    <property type="entry name" value="Cytochrom_C"/>
    <property type="match status" value="1"/>
</dbReference>
<dbReference type="Gene3D" id="2.60.40.420">
    <property type="entry name" value="Cupredoxins - blue copper proteins"/>
    <property type="match status" value="1"/>
</dbReference>
<dbReference type="InterPro" id="IPR009056">
    <property type="entry name" value="Cyt_c-like_dom"/>
</dbReference>
<comment type="similarity">
    <text evidence="3">Belongs to the cytochrome c oxidase subunit 2 family.</text>
</comment>
<evidence type="ECO:0000256" key="12">
    <source>
        <dbReference type="ARBA" id="ARBA00022989"/>
    </source>
</evidence>
<keyword evidence="14" id="KW-0186">Copper</keyword>
<evidence type="ECO:0000256" key="2">
    <source>
        <dbReference type="ARBA" id="ARBA00004141"/>
    </source>
</evidence>
<keyword evidence="9 19" id="KW-0479">Metal-binding</keyword>
<dbReference type="InterPro" id="IPR034236">
    <property type="entry name" value="CuRO_CcO_Caa3_II"/>
</dbReference>
<keyword evidence="8 21" id="KW-0812">Transmembrane</keyword>
<evidence type="ECO:0000256" key="9">
    <source>
        <dbReference type="ARBA" id="ARBA00022723"/>
    </source>
</evidence>
<evidence type="ECO:0000256" key="13">
    <source>
        <dbReference type="ARBA" id="ARBA00023004"/>
    </source>
</evidence>
<evidence type="ECO:0000256" key="16">
    <source>
        <dbReference type="ARBA" id="ARBA00024688"/>
    </source>
</evidence>
<feature type="transmembrane region" description="Helical" evidence="21">
    <location>
        <begin position="73"/>
        <end position="96"/>
    </location>
</feature>
<evidence type="ECO:0000256" key="1">
    <source>
        <dbReference type="ARBA" id="ARBA00001971"/>
    </source>
</evidence>
<keyword evidence="7" id="KW-0679">Respiratory chain</keyword>
<dbReference type="InterPro" id="IPR002429">
    <property type="entry name" value="CcO_II-like_C"/>
</dbReference>
<dbReference type="InterPro" id="IPR001505">
    <property type="entry name" value="Copper_CuA"/>
</dbReference>
<evidence type="ECO:0000313" key="25">
    <source>
        <dbReference type="Proteomes" id="UP000053707"/>
    </source>
</evidence>
<evidence type="ECO:0000256" key="15">
    <source>
        <dbReference type="ARBA" id="ARBA00023136"/>
    </source>
</evidence>
<dbReference type="GO" id="GO:0005507">
    <property type="term" value="F:copper ion binding"/>
    <property type="evidence" value="ECO:0007669"/>
    <property type="project" value="InterPro"/>
</dbReference>
<accession>A0A124ENY6</accession>
<feature type="domain" description="Cytochrome oxidase subunit II copper A binding" evidence="22">
    <location>
        <begin position="114"/>
        <end position="227"/>
    </location>
</feature>
<dbReference type="PRINTS" id="PR01166">
    <property type="entry name" value="CYCOXIDASEII"/>
</dbReference>
<dbReference type="Pfam" id="PF00116">
    <property type="entry name" value="COX2"/>
    <property type="match status" value="1"/>
</dbReference>